<dbReference type="AlphaFoldDB" id="A0A2V0RGX2"/>
<reference evidence="1" key="1">
    <citation type="submission" date="2017-04" db="EMBL/GenBank/DDBJ databases">
        <title>Unveiling RNA virosphere associated with marine microorganisms.</title>
        <authorList>
            <person name="Urayama S."/>
            <person name="Takaki Y."/>
            <person name="Nishi S."/>
            <person name="Yoshida Y."/>
            <person name="Deguchi S."/>
            <person name="Takai K."/>
            <person name="Nunoura T."/>
        </authorList>
    </citation>
    <scope>NUCLEOTIDE SEQUENCE</scope>
</reference>
<dbReference type="EMBL" id="BDQA01000316">
    <property type="protein sequence ID" value="GBH21768.1"/>
    <property type="molecule type" value="Genomic_RNA"/>
</dbReference>
<sequence>MVSTKLKYTGLPTVNSFFKRITESQIFDQVPIVQSVTANGPLLRHTVANKHEFLTISPIGRGAGIYRSKFDFSYTNGNGTPSSSSPDRDAYFGIAFVNRPAGTSSSAGVVIAGIMGIIESTTGVTLSKFSYSNGTLTIGGSDGRSLAVSALTEGDAKHSLDLFLDVNVNDKISGNDVVYTYGCDSYLKLNGLKVAHAQTIMDDAIVPNLTGYCFVGGMSDTVPINTYNLRGVEYSYSQSTSEIFGLLEDL</sequence>
<accession>A0A2V0RGX2</accession>
<name>A0A2V0RGX2_9ZZZZ</name>
<organism evidence="1">
    <name type="scientific">viral metagenome</name>
    <dbReference type="NCBI Taxonomy" id="1070528"/>
    <lineage>
        <taxon>unclassified sequences</taxon>
        <taxon>metagenomes</taxon>
        <taxon>organismal metagenomes</taxon>
    </lineage>
</organism>
<comment type="caution">
    <text evidence="1">The sequence shown here is derived from an EMBL/GenBank/DDBJ whole genome shotgun (WGS) entry which is preliminary data.</text>
</comment>
<proteinExistence type="predicted"/>
<evidence type="ECO:0000313" key="1">
    <source>
        <dbReference type="EMBL" id="GBH21768.1"/>
    </source>
</evidence>
<protein>
    <submittedName>
        <fullName evidence="1">Uncharacterized protein</fullName>
    </submittedName>
</protein>